<proteinExistence type="inferred from homology"/>
<evidence type="ECO:0000256" key="2">
    <source>
        <dbReference type="ARBA" id="ARBA00023002"/>
    </source>
</evidence>
<dbReference type="InterPro" id="IPR036291">
    <property type="entry name" value="NAD(P)-bd_dom_sf"/>
</dbReference>
<sequence>MREMPGVGLVVGAASGMGQAVARRLASEGVHVVVSDLAEDGCEATVEGIRAAGGAASADPVDATDVEALRELMGRIEAAHGGLDFLHAHVGMPGPAGLEISEADWQKNVDVNMKSAFFACAYAMPLLRRSKAGSIVLTASTSAIVGSASSPLYSMTKGSLTSFARALAVHGANDGVRANVICPGPVETPMLPTFFSREDGADIGALMARTLAKVPLGRVAAPEEVAGVVAFLASSDASYVTGVTIPIDGGRTAA</sequence>
<reference evidence="3 4" key="1">
    <citation type="submission" date="2019-10" db="EMBL/GenBank/DDBJ databases">
        <title>Whole genome shotgun sequence of Acrocarpospora pleiomorpha NBRC 16267.</title>
        <authorList>
            <person name="Ichikawa N."/>
            <person name="Kimura A."/>
            <person name="Kitahashi Y."/>
            <person name="Komaki H."/>
            <person name="Oguchi A."/>
        </authorList>
    </citation>
    <scope>NUCLEOTIDE SEQUENCE [LARGE SCALE GENOMIC DNA]</scope>
    <source>
        <strain evidence="3 4">NBRC 16267</strain>
    </source>
</reference>
<comment type="caution">
    <text evidence="3">The sequence shown here is derived from an EMBL/GenBank/DDBJ whole genome shotgun (WGS) entry which is preliminary data.</text>
</comment>
<dbReference type="Pfam" id="PF13561">
    <property type="entry name" value="adh_short_C2"/>
    <property type="match status" value="1"/>
</dbReference>
<evidence type="ECO:0000256" key="1">
    <source>
        <dbReference type="ARBA" id="ARBA00006484"/>
    </source>
</evidence>
<dbReference type="Proteomes" id="UP000377595">
    <property type="component" value="Unassembled WGS sequence"/>
</dbReference>
<organism evidence="3 4">
    <name type="scientific">Acrocarpospora pleiomorpha</name>
    <dbReference type="NCBI Taxonomy" id="90975"/>
    <lineage>
        <taxon>Bacteria</taxon>
        <taxon>Bacillati</taxon>
        <taxon>Actinomycetota</taxon>
        <taxon>Actinomycetes</taxon>
        <taxon>Streptosporangiales</taxon>
        <taxon>Streptosporangiaceae</taxon>
        <taxon>Acrocarpospora</taxon>
    </lineage>
</organism>
<dbReference type="FunFam" id="3.40.50.720:FF:000084">
    <property type="entry name" value="Short-chain dehydrogenase reductase"/>
    <property type="match status" value="1"/>
</dbReference>
<keyword evidence="2" id="KW-0560">Oxidoreductase</keyword>
<dbReference type="CDD" id="cd05233">
    <property type="entry name" value="SDR_c"/>
    <property type="match status" value="1"/>
</dbReference>
<dbReference type="PANTHER" id="PTHR24321">
    <property type="entry name" value="DEHYDROGENASES, SHORT CHAIN"/>
    <property type="match status" value="1"/>
</dbReference>
<dbReference type="AlphaFoldDB" id="A0A5M3Y1W5"/>
<dbReference type="GO" id="GO:0016491">
    <property type="term" value="F:oxidoreductase activity"/>
    <property type="evidence" value="ECO:0007669"/>
    <property type="project" value="UniProtKB-KW"/>
</dbReference>
<evidence type="ECO:0000313" key="4">
    <source>
        <dbReference type="Proteomes" id="UP000377595"/>
    </source>
</evidence>
<dbReference type="SUPFAM" id="SSF51735">
    <property type="entry name" value="NAD(P)-binding Rossmann-fold domains"/>
    <property type="match status" value="1"/>
</dbReference>
<evidence type="ECO:0000313" key="3">
    <source>
        <dbReference type="EMBL" id="GES25761.1"/>
    </source>
</evidence>
<accession>A0A5M3Y1W5</accession>
<dbReference type="PANTHER" id="PTHR24321:SF15">
    <property type="entry name" value="OXIDOREDUCTASE UCPA"/>
    <property type="match status" value="1"/>
</dbReference>
<gene>
    <name evidence="3" type="ORF">Aple_086600</name>
</gene>
<dbReference type="InterPro" id="IPR020904">
    <property type="entry name" value="Sc_DH/Rdtase_CS"/>
</dbReference>
<dbReference type="PRINTS" id="PR00081">
    <property type="entry name" value="GDHRDH"/>
</dbReference>
<dbReference type="Gene3D" id="3.40.50.720">
    <property type="entry name" value="NAD(P)-binding Rossmann-like Domain"/>
    <property type="match status" value="1"/>
</dbReference>
<protein>
    <submittedName>
        <fullName evidence="3">3-oxoacyl-ACP reductase</fullName>
    </submittedName>
</protein>
<dbReference type="EMBL" id="BLAF01000073">
    <property type="protein sequence ID" value="GES25761.1"/>
    <property type="molecule type" value="Genomic_DNA"/>
</dbReference>
<dbReference type="InterPro" id="IPR002347">
    <property type="entry name" value="SDR_fam"/>
</dbReference>
<dbReference type="PROSITE" id="PS00061">
    <property type="entry name" value="ADH_SHORT"/>
    <property type="match status" value="1"/>
</dbReference>
<keyword evidence="4" id="KW-1185">Reference proteome</keyword>
<name>A0A5M3Y1W5_9ACTN</name>
<comment type="similarity">
    <text evidence="1">Belongs to the short-chain dehydrogenases/reductases (SDR) family.</text>
</comment>